<protein>
    <submittedName>
        <fullName evidence="2">Uncharacterized protein</fullName>
    </submittedName>
</protein>
<evidence type="ECO:0000313" key="3">
    <source>
        <dbReference type="Proteomes" id="UP000228547"/>
    </source>
</evidence>
<keyword evidence="1" id="KW-0472">Membrane</keyword>
<comment type="caution">
    <text evidence="2">The sequence shown here is derived from an EMBL/GenBank/DDBJ whole genome shotgun (WGS) entry which is preliminary data.</text>
</comment>
<reference evidence="3" key="1">
    <citation type="submission" date="2017-09" db="EMBL/GenBank/DDBJ databases">
        <title>Depth-based differentiation of microbial function through sediment-hosted aquifers and enrichment of novel symbionts in the deep terrestrial subsurface.</title>
        <authorList>
            <person name="Probst A.J."/>
            <person name="Ladd B."/>
            <person name="Jarett J.K."/>
            <person name="Geller-Mcgrath D.E."/>
            <person name="Sieber C.M.K."/>
            <person name="Emerson J.B."/>
            <person name="Anantharaman K."/>
            <person name="Thomas B.C."/>
            <person name="Malmstrom R."/>
            <person name="Stieglmeier M."/>
            <person name="Klingl A."/>
            <person name="Woyke T."/>
            <person name="Ryan C.M."/>
            <person name="Banfield J.F."/>
        </authorList>
    </citation>
    <scope>NUCLEOTIDE SEQUENCE [LARGE SCALE GENOMIC DNA]</scope>
</reference>
<sequence length="87" mass="10542">MILRIFSLLFLLISVLFWPFWVSIILGLIGIIYFSKYWESIILFLLSDLLYGIREERFFNIYFISFIVSLLTLIIIEFLKKKLRIQN</sequence>
<proteinExistence type="predicted"/>
<evidence type="ECO:0000256" key="1">
    <source>
        <dbReference type="SAM" id="Phobius"/>
    </source>
</evidence>
<organism evidence="2 3">
    <name type="scientific">Candidatus Nomurabacteria bacterium CG_4_10_14_0_2_um_filter_30_12</name>
    <dbReference type="NCBI Taxonomy" id="1974727"/>
    <lineage>
        <taxon>Bacteria</taxon>
        <taxon>Candidatus Nomuraibacteriota</taxon>
    </lineage>
</organism>
<feature type="transmembrane region" description="Helical" evidence="1">
    <location>
        <begin position="6"/>
        <end position="30"/>
    </location>
</feature>
<dbReference type="AlphaFoldDB" id="A0A2J0MK36"/>
<feature type="transmembrane region" description="Helical" evidence="1">
    <location>
        <begin position="59"/>
        <end position="79"/>
    </location>
</feature>
<dbReference type="EMBL" id="PFOY01000012">
    <property type="protein sequence ID" value="PIZ87545.1"/>
    <property type="molecule type" value="Genomic_DNA"/>
</dbReference>
<evidence type="ECO:0000313" key="2">
    <source>
        <dbReference type="EMBL" id="PIZ87545.1"/>
    </source>
</evidence>
<name>A0A2J0MK36_9BACT</name>
<keyword evidence="1" id="KW-0812">Transmembrane</keyword>
<gene>
    <name evidence="2" type="ORF">COX93_00690</name>
</gene>
<keyword evidence="1" id="KW-1133">Transmembrane helix</keyword>
<accession>A0A2J0MK36</accession>
<dbReference type="Proteomes" id="UP000228547">
    <property type="component" value="Unassembled WGS sequence"/>
</dbReference>